<organism evidence="4 5">
    <name type="scientific">Caballeronia ptereochthonis</name>
    <dbReference type="NCBI Taxonomy" id="1777144"/>
    <lineage>
        <taxon>Bacteria</taxon>
        <taxon>Pseudomonadati</taxon>
        <taxon>Pseudomonadota</taxon>
        <taxon>Betaproteobacteria</taxon>
        <taxon>Burkholderiales</taxon>
        <taxon>Burkholderiaceae</taxon>
        <taxon>Caballeronia</taxon>
    </lineage>
</organism>
<keyword evidence="2" id="KW-1134">Transmembrane beta strand</keyword>
<dbReference type="InterPro" id="IPR010131">
    <property type="entry name" value="MdtP/NodT-like"/>
</dbReference>
<keyword evidence="5" id="KW-1185">Reference proteome</keyword>
<sequence>MRRVIYLMYRTVGVALLTPNTDRRCAFTGSEIVRALLPSLRVYVGREWSALPALRRASAAAGLCAAALLSGCIDVKVPTYQRPDTPEKTAFTKIDAPKVAASDTIQPDWWKQFQDPYLDSLVEKAINGNFDIKVLAARIQVAGAQIGEARAGALPSMDLGAGAAFEKTTGQPFSKQYNLATQVNWDIDIWGAVEKGVQAQKAEFRATEADWRAGYLELVSSVSTTYFQILQFDDQIEQQKRTITTNQQILTIFEGMEKNGLVPHTQVLTQRAELNRLTRELLELKRSRDLADNALATLTGVPAGEFKVPAGKLQKRVQVPPVPSGLPSQLLARRPDLIAAEYRVLEAYDLVGQAKLAQLPTISLTGRGGTASFALTDLLKTFTFSFLPSINIPILDPSVRAHVKTTEAQTTVAEQQYRSTVMSAFEEVENALVNLDSHMKQRGELQQEVDQLTVVAAQIDAQLKEGVISQLEVFETERTLLAAQLALLANHQQILSDTVTLYKALGGGWPTVDVQSASKDGLK</sequence>
<dbReference type="EMBL" id="FCOB02000003">
    <property type="protein sequence ID" value="SAK46533.1"/>
    <property type="molecule type" value="Genomic_DNA"/>
</dbReference>
<evidence type="ECO:0000313" key="5">
    <source>
        <dbReference type="Proteomes" id="UP000054978"/>
    </source>
</evidence>
<keyword evidence="2 4" id="KW-0449">Lipoprotein</keyword>
<dbReference type="Gene3D" id="1.20.1600.10">
    <property type="entry name" value="Outer membrane efflux proteins (OEP)"/>
    <property type="match status" value="1"/>
</dbReference>
<evidence type="ECO:0000256" key="2">
    <source>
        <dbReference type="RuleBase" id="RU362097"/>
    </source>
</evidence>
<evidence type="ECO:0000256" key="3">
    <source>
        <dbReference type="SAM" id="Coils"/>
    </source>
</evidence>
<keyword evidence="2" id="KW-0472">Membrane</keyword>
<dbReference type="GO" id="GO:0015562">
    <property type="term" value="F:efflux transmembrane transporter activity"/>
    <property type="evidence" value="ECO:0007669"/>
    <property type="project" value="InterPro"/>
</dbReference>
<evidence type="ECO:0000313" key="4">
    <source>
        <dbReference type="EMBL" id="SAK46533.1"/>
    </source>
</evidence>
<keyword evidence="3" id="KW-0175">Coiled coil</keyword>
<name>A0A157ZM06_9BURK</name>
<dbReference type="Pfam" id="PF02321">
    <property type="entry name" value="OEP"/>
    <property type="match status" value="2"/>
</dbReference>
<protein>
    <submittedName>
        <fullName evidence="4">RND efflux system outer membrane lipoprotein</fullName>
    </submittedName>
</protein>
<keyword evidence="2" id="KW-0812">Transmembrane</keyword>
<dbReference type="Gene3D" id="2.20.200.10">
    <property type="entry name" value="Outer membrane efflux proteins (OEP)"/>
    <property type="match status" value="1"/>
</dbReference>
<keyword evidence="2" id="KW-0564">Palmitate</keyword>
<reference evidence="4" key="1">
    <citation type="submission" date="2016-01" db="EMBL/GenBank/DDBJ databases">
        <authorList>
            <person name="Peeters C."/>
        </authorList>
    </citation>
    <scope>NUCLEOTIDE SEQUENCE [LARGE SCALE GENOMIC DNA]</scope>
    <source>
        <strain evidence="4">LMG 29326</strain>
    </source>
</reference>
<proteinExistence type="inferred from homology"/>
<comment type="subcellular location">
    <subcellularLocation>
        <location evidence="2">Cell membrane</location>
        <topology evidence="2">Lipid-anchor</topology>
    </subcellularLocation>
</comment>
<comment type="caution">
    <text evidence="4">The sequence shown here is derived from an EMBL/GenBank/DDBJ whole genome shotgun (WGS) entry which is preliminary data.</text>
</comment>
<dbReference type="SUPFAM" id="SSF56954">
    <property type="entry name" value="Outer membrane efflux proteins (OEP)"/>
    <property type="match status" value="1"/>
</dbReference>
<evidence type="ECO:0000256" key="1">
    <source>
        <dbReference type="ARBA" id="ARBA00007613"/>
    </source>
</evidence>
<dbReference type="AlphaFoldDB" id="A0A157ZM06"/>
<comment type="similarity">
    <text evidence="1 2">Belongs to the outer membrane factor (OMF) (TC 1.B.17) family.</text>
</comment>
<dbReference type="GO" id="GO:0005886">
    <property type="term" value="C:plasma membrane"/>
    <property type="evidence" value="ECO:0007669"/>
    <property type="project" value="UniProtKB-SubCell"/>
</dbReference>
<dbReference type="Proteomes" id="UP000054978">
    <property type="component" value="Unassembled WGS sequence"/>
</dbReference>
<accession>A0A157ZM06</accession>
<feature type="coiled-coil region" evidence="3">
    <location>
        <begin position="267"/>
        <end position="294"/>
    </location>
</feature>
<dbReference type="STRING" id="1777144.AWB83_00735"/>
<dbReference type="PANTHER" id="PTHR30203">
    <property type="entry name" value="OUTER MEMBRANE CATION EFFLUX PROTEIN"/>
    <property type="match status" value="1"/>
</dbReference>
<dbReference type="PANTHER" id="PTHR30203:SF30">
    <property type="entry name" value="OUTER MEMBRANE PROTEIN-RELATED"/>
    <property type="match status" value="1"/>
</dbReference>
<gene>
    <name evidence="4" type="ORF">AWB83_00735</name>
</gene>
<dbReference type="InterPro" id="IPR003423">
    <property type="entry name" value="OMP_efflux"/>
</dbReference>
<dbReference type="NCBIfam" id="TIGR01845">
    <property type="entry name" value="outer_NodT"/>
    <property type="match status" value="1"/>
</dbReference>